<evidence type="ECO:0000313" key="12">
    <source>
        <dbReference type="EMBL" id="KAK2182868.1"/>
    </source>
</evidence>
<dbReference type="InterPro" id="IPR013815">
    <property type="entry name" value="ATP_grasp_subdomain_1"/>
</dbReference>
<comment type="subcellular location">
    <subcellularLocation>
        <location evidence="2">Mitochondrion</location>
    </subcellularLocation>
</comment>
<dbReference type="Gene3D" id="3.30.470.20">
    <property type="entry name" value="ATP-grasp fold, B domain"/>
    <property type="match status" value="1"/>
</dbReference>
<dbReference type="EMBL" id="JAODUO010000332">
    <property type="protein sequence ID" value="KAK2182868.1"/>
    <property type="molecule type" value="Genomic_DNA"/>
</dbReference>
<dbReference type="GO" id="GO:0042709">
    <property type="term" value="C:succinate-CoA ligase complex"/>
    <property type="evidence" value="ECO:0007669"/>
    <property type="project" value="TreeGrafter"/>
</dbReference>
<keyword evidence="5" id="KW-0436">Ligase</keyword>
<evidence type="ECO:0000256" key="8">
    <source>
        <dbReference type="ARBA" id="ARBA00022840"/>
    </source>
</evidence>
<comment type="cofactor">
    <cofactor evidence="1">
        <name>Mg(2+)</name>
        <dbReference type="ChEBI" id="CHEBI:18420"/>
    </cofactor>
</comment>
<keyword evidence="9" id="KW-0460">Magnesium</keyword>
<evidence type="ECO:0000256" key="7">
    <source>
        <dbReference type="ARBA" id="ARBA00022741"/>
    </source>
</evidence>
<dbReference type="SUPFAM" id="SSF56059">
    <property type="entry name" value="Glutathione synthetase ATP-binding domain-like"/>
    <property type="match status" value="1"/>
</dbReference>
<dbReference type="AlphaFoldDB" id="A0AAD9L3U3"/>
<evidence type="ECO:0000256" key="10">
    <source>
        <dbReference type="PROSITE-ProRule" id="PRU00409"/>
    </source>
</evidence>
<dbReference type="PROSITE" id="PS50975">
    <property type="entry name" value="ATP_GRASP"/>
    <property type="match status" value="1"/>
</dbReference>
<dbReference type="Proteomes" id="UP001209878">
    <property type="component" value="Unassembled WGS sequence"/>
</dbReference>
<evidence type="ECO:0000256" key="2">
    <source>
        <dbReference type="ARBA" id="ARBA00004173"/>
    </source>
</evidence>
<protein>
    <recommendedName>
        <fullName evidence="11">ATP-grasp domain-containing protein</fullName>
    </recommendedName>
</protein>
<reference evidence="12" key="1">
    <citation type="journal article" date="2023" name="Mol. Biol. Evol.">
        <title>Third-Generation Sequencing Reveals the Adaptive Role of the Epigenome in Three Deep-Sea Polychaetes.</title>
        <authorList>
            <person name="Perez M."/>
            <person name="Aroh O."/>
            <person name="Sun Y."/>
            <person name="Lan Y."/>
            <person name="Juniper S.K."/>
            <person name="Young C.R."/>
            <person name="Angers B."/>
            <person name="Qian P.Y."/>
        </authorList>
    </citation>
    <scope>NUCLEOTIDE SEQUENCE</scope>
    <source>
        <strain evidence="12">R07B-5</strain>
    </source>
</reference>
<sequence>MGLLKKFDIKVPKFTVASTPDEVFSIATELGKNTGTKDVVIKAQVLAGGRGKGYFESGLKGGVKIVFDADEAKAVSSKMLGQKIFTKQTGEGGRLCSKVTVCERLYTRREYYFAILMDRKFGGPVIIASSQGGMSIEDVARDNPEALITEPVDIEEGMTDEISMRVVKAIGFEGKQAEQAKLYVERLYALFMQHDCTMIEINPMAEDATGQVYCMDCKINFDENAEYRQKEIFKLRDWTQEDERDKIAAAANLNYIALSGSIGCLGE</sequence>
<evidence type="ECO:0000256" key="5">
    <source>
        <dbReference type="ARBA" id="ARBA00022598"/>
    </source>
</evidence>
<dbReference type="FunFam" id="3.30.1490.20:FF:000040">
    <property type="entry name" value="Succinate--CoA ligase [ADP-forming] subunit beta mitochondrial"/>
    <property type="match status" value="1"/>
</dbReference>
<evidence type="ECO:0000256" key="6">
    <source>
        <dbReference type="ARBA" id="ARBA00022723"/>
    </source>
</evidence>
<dbReference type="Pfam" id="PF08442">
    <property type="entry name" value="ATP-grasp_2"/>
    <property type="match status" value="1"/>
</dbReference>
<dbReference type="PANTHER" id="PTHR11815:SF1">
    <property type="entry name" value="SUCCINATE--COA LIGASE [ADP-FORMING] SUBUNIT BETA, MITOCHONDRIAL"/>
    <property type="match status" value="1"/>
</dbReference>
<proteinExistence type="predicted"/>
<evidence type="ECO:0000256" key="1">
    <source>
        <dbReference type="ARBA" id="ARBA00001946"/>
    </source>
</evidence>
<name>A0AAD9L3U3_RIDPI</name>
<evidence type="ECO:0000256" key="4">
    <source>
        <dbReference type="ARBA" id="ARBA00022532"/>
    </source>
</evidence>
<comment type="caution">
    <text evidence="12">The sequence shown here is derived from an EMBL/GenBank/DDBJ whole genome shotgun (WGS) entry which is preliminary data.</text>
</comment>
<evidence type="ECO:0000256" key="3">
    <source>
        <dbReference type="ARBA" id="ARBA00005163"/>
    </source>
</evidence>
<gene>
    <name evidence="12" type="ORF">NP493_331g00007</name>
</gene>
<dbReference type="Gene3D" id="3.30.1490.20">
    <property type="entry name" value="ATP-grasp fold, A domain"/>
    <property type="match status" value="1"/>
</dbReference>
<dbReference type="GO" id="GO:0004775">
    <property type="term" value="F:succinate-CoA ligase (ADP-forming) activity"/>
    <property type="evidence" value="ECO:0007669"/>
    <property type="project" value="TreeGrafter"/>
</dbReference>
<dbReference type="GO" id="GO:0006099">
    <property type="term" value="P:tricarboxylic acid cycle"/>
    <property type="evidence" value="ECO:0007669"/>
    <property type="project" value="UniProtKB-KW"/>
</dbReference>
<keyword evidence="6" id="KW-0479">Metal-binding</keyword>
<dbReference type="PANTHER" id="PTHR11815">
    <property type="entry name" value="SUCCINYL-COA SYNTHETASE BETA CHAIN"/>
    <property type="match status" value="1"/>
</dbReference>
<evidence type="ECO:0000256" key="9">
    <source>
        <dbReference type="ARBA" id="ARBA00022842"/>
    </source>
</evidence>
<keyword evidence="4" id="KW-0816">Tricarboxylic acid cycle</keyword>
<accession>A0AAD9L3U3</accession>
<comment type="pathway">
    <text evidence="3">Carbohydrate metabolism; tricarboxylic acid cycle.</text>
</comment>
<dbReference type="InterPro" id="IPR011761">
    <property type="entry name" value="ATP-grasp"/>
</dbReference>
<evidence type="ECO:0000259" key="11">
    <source>
        <dbReference type="PROSITE" id="PS50975"/>
    </source>
</evidence>
<dbReference type="FunFam" id="3.30.470.20:FF:000002">
    <property type="entry name" value="Succinate--CoA ligase [ADP-forming] subunit beta"/>
    <property type="match status" value="1"/>
</dbReference>
<feature type="domain" description="ATP-grasp" evidence="11">
    <location>
        <begin position="1"/>
        <end position="230"/>
    </location>
</feature>
<dbReference type="GO" id="GO:0005739">
    <property type="term" value="C:mitochondrion"/>
    <property type="evidence" value="ECO:0007669"/>
    <property type="project" value="UniProtKB-SubCell"/>
</dbReference>
<keyword evidence="7 10" id="KW-0547">Nucleotide-binding</keyword>
<dbReference type="InterPro" id="IPR013650">
    <property type="entry name" value="ATP-grasp_succ-CoA_synth-type"/>
</dbReference>
<organism evidence="12 13">
    <name type="scientific">Ridgeia piscesae</name>
    <name type="common">Tubeworm</name>
    <dbReference type="NCBI Taxonomy" id="27915"/>
    <lineage>
        <taxon>Eukaryota</taxon>
        <taxon>Metazoa</taxon>
        <taxon>Spiralia</taxon>
        <taxon>Lophotrochozoa</taxon>
        <taxon>Annelida</taxon>
        <taxon>Polychaeta</taxon>
        <taxon>Sedentaria</taxon>
        <taxon>Canalipalpata</taxon>
        <taxon>Sabellida</taxon>
        <taxon>Siboglinidae</taxon>
        <taxon>Ridgeia</taxon>
    </lineage>
</organism>
<keyword evidence="13" id="KW-1185">Reference proteome</keyword>
<evidence type="ECO:0000313" key="13">
    <source>
        <dbReference type="Proteomes" id="UP001209878"/>
    </source>
</evidence>
<keyword evidence="8 10" id="KW-0067">ATP-binding</keyword>
<dbReference type="GO" id="GO:0006104">
    <property type="term" value="P:succinyl-CoA metabolic process"/>
    <property type="evidence" value="ECO:0007669"/>
    <property type="project" value="TreeGrafter"/>
</dbReference>
<dbReference type="GO" id="GO:0046872">
    <property type="term" value="F:metal ion binding"/>
    <property type="evidence" value="ECO:0007669"/>
    <property type="project" value="UniProtKB-KW"/>
</dbReference>
<dbReference type="GO" id="GO:0005524">
    <property type="term" value="F:ATP binding"/>
    <property type="evidence" value="ECO:0007669"/>
    <property type="project" value="UniProtKB-UniRule"/>
</dbReference>